<keyword evidence="14" id="KW-1185">Reference proteome</keyword>
<dbReference type="EMBL" id="FRAW01000003">
    <property type="protein sequence ID" value="SHK28857.1"/>
    <property type="molecule type" value="Genomic_DNA"/>
</dbReference>
<keyword evidence="7" id="KW-0865">Zymogen</keyword>
<dbReference type="Pfam" id="PF02666">
    <property type="entry name" value="PS_Dcarbxylase"/>
    <property type="match status" value="1"/>
</dbReference>
<keyword evidence="10" id="KW-1208">Phospholipid metabolism</keyword>
<gene>
    <name evidence="13" type="ORF">SAMN05720469_103151</name>
</gene>
<name>A0A1M6R972_9BACT</name>
<evidence type="ECO:0000256" key="5">
    <source>
        <dbReference type="ARBA" id="ARBA00022793"/>
    </source>
</evidence>
<comment type="pathway">
    <text evidence="2">Lipid metabolism.</text>
</comment>
<dbReference type="PANTHER" id="PTHR10067:SF6">
    <property type="entry name" value="PHOSPHATIDYLSERINE DECARBOXYLASE PROENZYME, MITOCHONDRIAL"/>
    <property type="match status" value="1"/>
</dbReference>
<dbReference type="UniPathway" id="UPA00558"/>
<evidence type="ECO:0000256" key="2">
    <source>
        <dbReference type="ARBA" id="ARBA00005189"/>
    </source>
</evidence>
<evidence type="ECO:0000256" key="11">
    <source>
        <dbReference type="ARBA" id="ARBA00023317"/>
    </source>
</evidence>
<keyword evidence="9" id="KW-0456">Lyase</keyword>
<dbReference type="NCBIfam" id="TIGR00163">
    <property type="entry name" value="PS_decarb"/>
    <property type="match status" value="1"/>
</dbReference>
<evidence type="ECO:0000256" key="8">
    <source>
        <dbReference type="ARBA" id="ARBA00023209"/>
    </source>
</evidence>
<evidence type="ECO:0000256" key="10">
    <source>
        <dbReference type="ARBA" id="ARBA00023264"/>
    </source>
</evidence>
<evidence type="ECO:0000256" key="4">
    <source>
        <dbReference type="ARBA" id="ARBA00022516"/>
    </source>
</evidence>
<evidence type="ECO:0000313" key="14">
    <source>
        <dbReference type="Proteomes" id="UP000184275"/>
    </source>
</evidence>
<keyword evidence="4" id="KW-0444">Lipid biosynthesis</keyword>
<evidence type="ECO:0000256" key="12">
    <source>
        <dbReference type="ARBA" id="ARBA00024326"/>
    </source>
</evidence>
<evidence type="ECO:0000256" key="1">
    <source>
        <dbReference type="ARBA" id="ARBA00001928"/>
    </source>
</evidence>
<evidence type="ECO:0000256" key="3">
    <source>
        <dbReference type="ARBA" id="ARBA00012243"/>
    </source>
</evidence>
<dbReference type="InterPro" id="IPR003817">
    <property type="entry name" value="PS_Dcarbxylase"/>
</dbReference>
<evidence type="ECO:0000256" key="7">
    <source>
        <dbReference type="ARBA" id="ARBA00023145"/>
    </source>
</evidence>
<proteinExistence type="predicted"/>
<protein>
    <recommendedName>
        <fullName evidence="3">phosphatidylserine decarboxylase</fullName>
        <ecNumber evidence="3">4.1.1.65</ecNumber>
    </recommendedName>
</protein>
<evidence type="ECO:0000313" key="13">
    <source>
        <dbReference type="EMBL" id="SHK28857.1"/>
    </source>
</evidence>
<keyword evidence="5" id="KW-0210">Decarboxylase</keyword>
<organism evidence="13 14">
    <name type="scientific">Fibrobacter intestinalis</name>
    <dbReference type="NCBI Taxonomy" id="28122"/>
    <lineage>
        <taxon>Bacteria</taxon>
        <taxon>Pseudomonadati</taxon>
        <taxon>Fibrobacterota</taxon>
        <taxon>Fibrobacteria</taxon>
        <taxon>Fibrobacterales</taxon>
        <taxon>Fibrobacteraceae</taxon>
        <taxon>Fibrobacter</taxon>
    </lineage>
</organism>
<keyword evidence="11" id="KW-0670">Pyruvate</keyword>
<dbReference type="GO" id="GO:0006646">
    <property type="term" value="P:phosphatidylethanolamine biosynthetic process"/>
    <property type="evidence" value="ECO:0007669"/>
    <property type="project" value="UniProtKB-UniPathway"/>
</dbReference>
<dbReference type="RefSeq" id="WP_073302519.1">
    <property type="nucleotide sequence ID" value="NZ_FRAW01000003.1"/>
</dbReference>
<keyword evidence="6" id="KW-0443">Lipid metabolism</keyword>
<sequence length="285" mass="31619">MNSPRYVLMKLLPKNLESRLFGNLVHLKIPVLSKWARNLFAKAYRLDMSESALPLSSYANIGELFVRQLAPGKRPLANAEVVSPVDGRESQTGILNGKNPQMIQAKGKTYSLAELIRDEDLAAHFANGRFATIYLAPFNYHRIHSPVAGKLLSASYCPGTLWPVNPWSVERVEGLFCINERITTRIAVDGGGELLLVKVGATNVGRIVVNYAPNWITNVGKLPRKAPRIDYIPRSEYRFERGAELGRFEMGSTVILVADEILASRLPELFQSTLGKAIKMGESLV</sequence>
<comment type="cofactor">
    <cofactor evidence="1">
        <name>pyruvate</name>
        <dbReference type="ChEBI" id="CHEBI:15361"/>
    </cofactor>
</comment>
<evidence type="ECO:0000256" key="6">
    <source>
        <dbReference type="ARBA" id="ARBA00023098"/>
    </source>
</evidence>
<dbReference type="PANTHER" id="PTHR10067">
    <property type="entry name" value="PHOSPHATIDYLSERINE DECARBOXYLASE"/>
    <property type="match status" value="1"/>
</dbReference>
<dbReference type="AlphaFoldDB" id="A0A1M6R972"/>
<evidence type="ECO:0000256" key="9">
    <source>
        <dbReference type="ARBA" id="ARBA00023239"/>
    </source>
</evidence>
<reference evidence="14" key="1">
    <citation type="submission" date="2016-11" db="EMBL/GenBank/DDBJ databases">
        <authorList>
            <person name="Varghese N."/>
            <person name="Submissions S."/>
        </authorList>
    </citation>
    <scope>NUCLEOTIDE SEQUENCE [LARGE SCALE GENOMIC DNA]</scope>
    <source>
        <strain evidence="14">UWOS</strain>
    </source>
</reference>
<dbReference type="InterPro" id="IPR033177">
    <property type="entry name" value="PSD-B"/>
</dbReference>
<comment type="pathway">
    <text evidence="12">Phospholipid metabolism; phosphatidylethanolamine biosynthesis.</text>
</comment>
<dbReference type="GO" id="GO:0004609">
    <property type="term" value="F:phosphatidylserine decarboxylase activity"/>
    <property type="evidence" value="ECO:0007669"/>
    <property type="project" value="UniProtKB-EC"/>
</dbReference>
<dbReference type="EC" id="4.1.1.65" evidence="3"/>
<accession>A0A1M6R972</accession>
<keyword evidence="8" id="KW-0594">Phospholipid biosynthesis</keyword>
<dbReference type="Proteomes" id="UP000184275">
    <property type="component" value="Unassembled WGS sequence"/>
</dbReference>